<feature type="non-terminal residue" evidence="2">
    <location>
        <position position="1"/>
    </location>
</feature>
<dbReference type="AlphaFoldDB" id="D2I8H1"/>
<name>D2I8H1_AILME</name>
<feature type="domain" description="Immunoglobulin V-set" evidence="1">
    <location>
        <begin position="12"/>
        <end position="105"/>
    </location>
</feature>
<dbReference type="EMBL" id="GL196697">
    <property type="protein sequence ID" value="EFB23460.1"/>
    <property type="molecule type" value="Genomic_DNA"/>
</dbReference>
<feature type="non-terminal residue" evidence="2">
    <location>
        <position position="110"/>
    </location>
</feature>
<dbReference type="Gene3D" id="2.60.40.10">
    <property type="entry name" value="Immunoglobulins"/>
    <property type="match status" value="1"/>
</dbReference>
<dbReference type="InParanoid" id="D2I8H1"/>
<dbReference type="Pfam" id="PF07686">
    <property type="entry name" value="V-set"/>
    <property type="match status" value="1"/>
</dbReference>
<dbReference type="InterPro" id="IPR036179">
    <property type="entry name" value="Ig-like_dom_sf"/>
</dbReference>
<organism evidence="2">
    <name type="scientific">Ailuropoda melanoleuca</name>
    <name type="common">Giant panda</name>
    <dbReference type="NCBI Taxonomy" id="9646"/>
    <lineage>
        <taxon>Eukaryota</taxon>
        <taxon>Metazoa</taxon>
        <taxon>Chordata</taxon>
        <taxon>Craniata</taxon>
        <taxon>Vertebrata</taxon>
        <taxon>Euteleostomi</taxon>
        <taxon>Mammalia</taxon>
        <taxon>Eutheria</taxon>
        <taxon>Laurasiatheria</taxon>
        <taxon>Carnivora</taxon>
        <taxon>Caniformia</taxon>
        <taxon>Ursidae</taxon>
        <taxon>Ailuropoda</taxon>
    </lineage>
</organism>
<protein>
    <recommendedName>
        <fullName evidence="1">Immunoglobulin V-set domain-containing protein</fullName>
    </recommendedName>
</protein>
<reference evidence="2" key="1">
    <citation type="journal article" date="2010" name="Nature">
        <title>The sequence and de novo assembly of the giant panda genome.</title>
        <authorList>
            <person name="Li R."/>
            <person name="Fan W."/>
            <person name="Tian G."/>
            <person name="Zhu H."/>
            <person name="He L."/>
            <person name="Cai J."/>
            <person name="Huang Q."/>
            <person name="Cai Q."/>
            <person name="Li B."/>
            <person name="Bai Y."/>
            <person name="Zhang Z."/>
            <person name="Zhang Y."/>
            <person name="Wang W."/>
            <person name="Li J."/>
            <person name="Wei F."/>
            <person name="Li H."/>
            <person name="Jian M."/>
            <person name="Li J."/>
            <person name="Zhang Z."/>
            <person name="Nielsen R."/>
            <person name="Li D."/>
            <person name="Gu W."/>
            <person name="Yang Z."/>
            <person name="Xuan Z."/>
            <person name="Ryder O.A."/>
            <person name="Leung F.C."/>
            <person name="Zhou Y."/>
            <person name="Cao J."/>
            <person name="Sun X."/>
            <person name="Fu Y."/>
            <person name="Fang X."/>
            <person name="Guo X."/>
            <person name="Wang B."/>
            <person name="Hou R."/>
            <person name="Shen F."/>
            <person name="Mu B."/>
            <person name="Ni P."/>
            <person name="Lin R."/>
            <person name="Qian W."/>
            <person name="Wang G."/>
            <person name="Yu C."/>
            <person name="Nie W."/>
            <person name="Wang J."/>
            <person name="Wu Z."/>
            <person name="Liang H."/>
            <person name="Min J."/>
            <person name="Wu Q."/>
            <person name="Cheng S."/>
            <person name="Ruan J."/>
            <person name="Wang M."/>
            <person name="Shi Z."/>
            <person name="Wen M."/>
            <person name="Liu B."/>
            <person name="Ren X."/>
            <person name="Zheng H."/>
            <person name="Dong D."/>
            <person name="Cook K."/>
            <person name="Shan G."/>
            <person name="Zhang H."/>
            <person name="Kosiol C."/>
            <person name="Xie X."/>
            <person name="Lu Z."/>
            <person name="Zheng H."/>
            <person name="Li Y."/>
            <person name="Steiner C.C."/>
            <person name="Lam T.T."/>
            <person name="Lin S."/>
            <person name="Zhang Q."/>
            <person name="Li G."/>
            <person name="Tian J."/>
            <person name="Gong T."/>
            <person name="Liu H."/>
            <person name="Zhang D."/>
            <person name="Fang L."/>
            <person name="Ye C."/>
            <person name="Zhang J."/>
            <person name="Hu W."/>
            <person name="Xu A."/>
            <person name="Ren Y."/>
            <person name="Zhang G."/>
            <person name="Bruford M.W."/>
            <person name="Li Q."/>
            <person name="Ma L."/>
            <person name="Guo Y."/>
            <person name="An N."/>
            <person name="Hu Y."/>
            <person name="Zheng Y."/>
            <person name="Shi Y."/>
            <person name="Li Z."/>
            <person name="Liu Q."/>
            <person name="Chen Y."/>
            <person name="Zhao J."/>
            <person name="Qu N."/>
            <person name="Zhao S."/>
            <person name="Tian F."/>
            <person name="Wang X."/>
            <person name="Wang H."/>
            <person name="Xu L."/>
            <person name="Liu X."/>
            <person name="Vinar T."/>
            <person name="Wang Y."/>
            <person name="Lam T.W."/>
            <person name="Yiu S.M."/>
            <person name="Liu S."/>
            <person name="Zhang H."/>
            <person name="Li D."/>
            <person name="Huang Y."/>
            <person name="Wang X."/>
            <person name="Yang G."/>
            <person name="Jiang Z."/>
            <person name="Wang J."/>
            <person name="Qin N."/>
            <person name="Li L."/>
            <person name="Li J."/>
            <person name="Bolund L."/>
            <person name="Kristiansen K."/>
            <person name="Wong G.K."/>
            <person name="Olson M."/>
            <person name="Zhang X."/>
            <person name="Li S."/>
            <person name="Yang H."/>
            <person name="Wang J."/>
            <person name="Wang J."/>
        </authorList>
    </citation>
    <scope>NUCLEOTIDE SEQUENCE [LARGE SCALE GENOMIC DNA]</scope>
</reference>
<dbReference type="InterPro" id="IPR013106">
    <property type="entry name" value="Ig_V-set"/>
</dbReference>
<evidence type="ECO:0000313" key="2">
    <source>
        <dbReference type="EMBL" id="EFB23460.1"/>
    </source>
</evidence>
<accession>D2I8H1</accession>
<gene>
    <name evidence="2" type="ORF">PANDA_022387</name>
</gene>
<dbReference type="InterPro" id="IPR050150">
    <property type="entry name" value="IgV_Light_Chain"/>
</dbReference>
<dbReference type="SUPFAM" id="SSF48726">
    <property type="entry name" value="Immunoglobulin"/>
    <property type="match status" value="1"/>
</dbReference>
<dbReference type="PANTHER" id="PTHR23267">
    <property type="entry name" value="IMMUNOGLOBULIN LIGHT CHAIN"/>
    <property type="match status" value="1"/>
</dbReference>
<sequence length="110" mass="11860">CVCRSMSQPVLTQPPSLSATLGSLTRLTCALSSGFRVGCYDIYSFQQQSGSPPQYLMGIYSDLDKHQGFEVPSCFHGSKDASANTGFLLISRLQAEDETDHYCDTHGGGS</sequence>
<evidence type="ECO:0000259" key="1">
    <source>
        <dbReference type="Pfam" id="PF07686"/>
    </source>
</evidence>
<dbReference type="InterPro" id="IPR013783">
    <property type="entry name" value="Ig-like_fold"/>
</dbReference>
<proteinExistence type="predicted"/>